<sequence length="174" mass="19242">MHTSIEKSEPLSPAALSALWEELGEDPNSPDFYELSEYGEVIVSPLPHNRHQSVVAWVQQQLREQLGGQAYPNLAISTRAGVRVPDVAWLPEERWAEALNTRTMSSCPPLVVEVLSPGNRHKAIGVKIGAYLAAGATEVVLVDMNGAVYYHRRDGEFAESSLKLRLEPPAKLFR</sequence>
<gene>
    <name evidence="2" type="ORF">SAMN02982985_00869</name>
</gene>
<dbReference type="RefSeq" id="WP_093384099.1">
    <property type="nucleotide sequence ID" value="NZ_FOTW01000005.1"/>
</dbReference>
<dbReference type="Pfam" id="PF05685">
    <property type="entry name" value="Uma2"/>
    <property type="match status" value="1"/>
</dbReference>
<keyword evidence="2" id="KW-0540">Nuclease</keyword>
<proteinExistence type="predicted"/>
<keyword evidence="2" id="KW-0255">Endonuclease</keyword>
<dbReference type="PANTHER" id="PTHR34107">
    <property type="entry name" value="SLL0198 PROTEIN-RELATED"/>
    <property type="match status" value="1"/>
</dbReference>
<dbReference type="STRING" id="758825.SAMN02982985_00869"/>
<protein>
    <submittedName>
        <fullName evidence="2">Endonuclease, Uma2 family (Restriction endonuclease fold)</fullName>
    </submittedName>
</protein>
<dbReference type="InterPro" id="IPR008538">
    <property type="entry name" value="Uma2"/>
</dbReference>
<dbReference type="Gene3D" id="3.90.1570.10">
    <property type="entry name" value="tt1808, chain A"/>
    <property type="match status" value="1"/>
</dbReference>
<dbReference type="Proteomes" id="UP000199470">
    <property type="component" value="Unassembled WGS sequence"/>
</dbReference>
<evidence type="ECO:0000313" key="2">
    <source>
        <dbReference type="EMBL" id="SFL60016.1"/>
    </source>
</evidence>
<evidence type="ECO:0000259" key="1">
    <source>
        <dbReference type="Pfam" id="PF05685"/>
    </source>
</evidence>
<keyword evidence="2" id="KW-0378">Hydrolase</keyword>
<dbReference type="PANTHER" id="PTHR34107:SF4">
    <property type="entry name" value="SLL1222 PROTEIN"/>
    <property type="match status" value="1"/>
</dbReference>
<dbReference type="SUPFAM" id="SSF52980">
    <property type="entry name" value="Restriction endonuclease-like"/>
    <property type="match status" value="1"/>
</dbReference>
<evidence type="ECO:0000313" key="3">
    <source>
        <dbReference type="Proteomes" id="UP000199470"/>
    </source>
</evidence>
<feature type="domain" description="Putative restriction endonuclease" evidence="1">
    <location>
        <begin position="27"/>
        <end position="154"/>
    </location>
</feature>
<dbReference type="InterPro" id="IPR011335">
    <property type="entry name" value="Restrct_endonuc-II-like"/>
</dbReference>
<dbReference type="OrthoDB" id="9005788at2"/>
<organism evidence="2 3">
    <name type="scientific">Rugamonas rubra</name>
    <dbReference type="NCBI Taxonomy" id="758825"/>
    <lineage>
        <taxon>Bacteria</taxon>
        <taxon>Pseudomonadati</taxon>
        <taxon>Pseudomonadota</taxon>
        <taxon>Betaproteobacteria</taxon>
        <taxon>Burkholderiales</taxon>
        <taxon>Oxalobacteraceae</taxon>
        <taxon>Telluria group</taxon>
        <taxon>Rugamonas</taxon>
    </lineage>
</organism>
<dbReference type="GO" id="GO:0004519">
    <property type="term" value="F:endonuclease activity"/>
    <property type="evidence" value="ECO:0007669"/>
    <property type="project" value="UniProtKB-KW"/>
</dbReference>
<dbReference type="CDD" id="cd06260">
    <property type="entry name" value="DUF820-like"/>
    <property type="match status" value="1"/>
</dbReference>
<keyword evidence="3" id="KW-1185">Reference proteome</keyword>
<dbReference type="InterPro" id="IPR012296">
    <property type="entry name" value="Nuclease_put_TT1808"/>
</dbReference>
<dbReference type="EMBL" id="FOTW01000005">
    <property type="protein sequence ID" value="SFL60016.1"/>
    <property type="molecule type" value="Genomic_DNA"/>
</dbReference>
<reference evidence="2 3" key="1">
    <citation type="submission" date="2016-10" db="EMBL/GenBank/DDBJ databases">
        <authorList>
            <person name="de Groot N.N."/>
        </authorList>
    </citation>
    <scope>NUCLEOTIDE SEQUENCE [LARGE SCALE GENOMIC DNA]</scope>
    <source>
        <strain evidence="2 3">ATCC 43154</strain>
    </source>
</reference>
<name>A0A1I4J1T4_9BURK</name>
<accession>A0A1I4J1T4</accession>
<dbReference type="AlphaFoldDB" id="A0A1I4J1T4"/>